<feature type="transmembrane region" description="Helical" evidence="5">
    <location>
        <begin position="182"/>
        <end position="202"/>
    </location>
</feature>
<reference evidence="7 8" key="1">
    <citation type="journal article" date="2019" name="Anaerobe">
        <title>Detection of Robinsoniella peoriensis in multiple bone samples of a trauma patient.</title>
        <authorList>
            <person name="Schrottner P."/>
            <person name="Hartwich K."/>
            <person name="Bunk B."/>
            <person name="Schober I."/>
            <person name="Helbig S."/>
            <person name="Rudolph W.W."/>
            <person name="Gunzer F."/>
        </authorList>
    </citation>
    <scope>NUCLEOTIDE SEQUENCE [LARGE SCALE GENOMIC DNA]</scope>
    <source>
        <strain evidence="7 8">DSM 106044</strain>
    </source>
</reference>
<dbReference type="STRING" id="180332.GCA_000797495_00481"/>
<dbReference type="AlphaFoldDB" id="A0A4U8QAG4"/>
<dbReference type="Gene3D" id="1.10.3720.10">
    <property type="entry name" value="MetI-like"/>
    <property type="match status" value="1"/>
</dbReference>
<dbReference type="RefSeq" id="WP_138001944.1">
    <property type="nucleotide sequence ID" value="NZ_QGQD01000023.1"/>
</dbReference>
<keyword evidence="3 5" id="KW-1133">Transmembrane helix</keyword>
<gene>
    <name evidence="7" type="primary">gsiC_2</name>
    <name evidence="7" type="ORF">DSM106044_01057</name>
</gene>
<feature type="transmembrane region" description="Helical" evidence="5">
    <location>
        <begin position="93"/>
        <end position="119"/>
    </location>
</feature>
<comment type="similarity">
    <text evidence="5">Belongs to the binding-protein-dependent transport system permease family.</text>
</comment>
<dbReference type="InterPro" id="IPR000515">
    <property type="entry name" value="MetI-like"/>
</dbReference>
<evidence type="ECO:0000256" key="2">
    <source>
        <dbReference type="ARBA" id="ARBA00022692"/>
    </source>
</evidence>
<evidence type="ECO:0000259" key="6">
    <source>
        <dbReference type="PROSITE" id="PS50928"/>
    </source>
</evidence>
<evidence type="ECO:0000256" key="5">
    <source>
        <dbReference type="RuleBase" id="RU363032"/>
    </source>
</evidence>
<feature type="transmembrane region" description="Helical" evidence="5">
    <location>
        <begin position="240"/>
        <end position="266"/>
    </location>
</feature>
<keyword evidence="4 5" id="KW-0472">Membrane</keyword>
<evidence type="ECO:0000256" key="1">
    <source>
        <dbReference type="ARBA" id="ARBA00004141"/>
    </source>
</evidence>
<dbReference type="InterPro" id="IPR035906">
    <property type="entry name" value="MetI-like_sf"/>
</dbReference>
<dbReference type="CDD" id="cd06261">
    <property type="entry name" value="TM_PBP2"/>
    <property type="match status" value="1"/>
</dbReference>
<keyword evidence="2 5" id="KW-0812">Transmembrane</keyword>
<proteinExistence type="inferred from homology"/>
<evidence type="ECO:0000313" key="8">
    <source>
        <dbReference type="Proteomes" id="UP000306509"/>
    </source>
</evidence>
<keyword evidence="8" id="KW-1185">Reference proteome</keyword>
<dbReference type="GO" id="GO:0055085">
    <property type="term" value="P:transmembrane transport"/>
    <property type="evidence" value="ECO:0007669"/>
    <property type="project" value="InterPro"/>
</dbReference>
<dbReference type="EMBL" id="QGQD01000023">
    <property type="protein sequence ID" value="TLD02020.1"/>
    <property type="molecule type" value="Genomic_DNA"/>
</dbReference>
<dbReference type="PANTHER" id="PTHR43376:SF1">
    <property type="entry name" value="OLIGOPEPTIDE TRANSPORT SYSTEM PERMEASE PROTEIN"/>
    <property type="match status" value="1"/>
</dbReference>
<keyword evidence="5" id="KW-0813">Transport</keyword>
<feature type="transmembrane region" description="Helical" evidence="5">
    <location>
        <begin position="5"/>
        <end position="22"/>
    </location>
</feature>
<feature type="domain" description="ABC transmembrane type-1" evidence="6">
    <location>
        <begin position="94"/>
        <end position="305"/>
    </location>
</feature>
<dbReference type="Pfam" id="PF00528">
    <property type="entry name" value="BPD_transp_1"/>
    <property type="match status" value="1"/>
</dbReference>
<dbReference type="PROSITE" id="PS50928">
    <property type="entry name" value="ABC_TM1"/>
    <property type="match status" value="1"/>
</dbReference>
<name>A0A4U8QAG4_9FIRM</name>
<evidence type="ECO:0000256" key="3">
    <source>
        <dbReference type="ARBA" id="ARBA00022989"/>
    </source>
</evidence>
<accession>A0A4U8QAG4</accession>
<dbReference type="Proteomes" id="UP000306509">
    <property type="component" value="Unassembled WGS sequence"/>
</dbReference>
<evidence type="ECO:0000256" key="4">
    <source>
        <dbReference type="ARBA" id="ARBA00023136"/>
    </source>
</evidence>
<feature type="transmembrane region" description="Helical" evidence="5">
    <location>
        <begin position="286"/>
        <end position="309"/>
    </location>
</feature>
<dbReference type="SUPFAM" id="SSF161098">
    <property type="entry name" value="MetI-like"/>
    <property type="match status" value="1"/>
</dbReference>
<feature type="transmembrane region" description="Helical" evidence="5">
    <location>
        <begin position="131"/>
        <end position="162"/>
    </location>
</feature>
<comment type="caution">
    <text evidence="7">The sequence shown here is derived from an EMBL/GenBank/DDBJ whole genome shotgun (WGS) entry which is preliminary data.</text>
</comment>
<protein>
    <submittedName>
        <fullName evidence="7">Glutathione transport system permease protein GsiC</fullName>
    </submittedName>
</protein>
<sequence length="322" mass="36206" precursor="true">MKYRITHYIVLLSAVVILNFFLPRMLPGSPIAQLAGEEVGSMTQSERDRILSAYDLDKPLTVQFFTYIRNIVTLDWGISFSKKQPITDLLKAAIPWTLLLVGCNLILSTILGTFLGALSAALRKKKKDMKLMLLVILCSSLPAFWIGMIFISVFSVGLGWFPVYGAYSMFSGLEGWAYAKDVFGHLVLPVTTMTIVSISVFFTTSRYSVLETIHQDYVFMAKVRGIPKKRVRFCYMMRNALIPVFTVFMMELGSVLSGSVVIESVFAYPGLGNLLYNAVLSRDYPLMQYGFLVSSFMVIAASLLTDILYSRIDPRMVDEDEE</sequence>
<evidence type="ECO:0000313" key="7">
    <source>
        <dbReference type="EMBL" id="TLD02020.1"/>
    </source>
</evidence>
<dbReference type="PANTHER" id="PTHR43376">
    <property type="entry name" value="OLIGOPEPTIDE TRANSPORT SYSTEM PERMEASE PROTEIN"/>
    <property type="match status" value="1"/>
</dbReference>
<dbReference type="GO" id="GO:0005886">
    <property type="term" value="C:plasma membrane"/>
    <property type="evidence" value="ECO:0007669"/>
    <property type="project" value="UniProtKB-SubCell"/>
</dbReference>
<organism evidence="7 8">
    <name type="scientific">Robinsoniella peoriensis</name>
    <dbReference type="NCBI Taxonomy" id="180332"/>
    <lineage>
        <taxon>Bacteria</taxon>
        <taxon>Bacillati</taxon>
        <taxon>Bacillota</taxon>
        <taxon>Clostridia</taxon>
        <taxon>Lachnospirales</taxon>
        <taxon>Lachnospiraceae</taxon>
        <taxon>Robinsoniella</taxon>
    </lineage>
</organism>
<comment type="subcellular location">
    <subcellularLocation>
        <location evidence="5">Cell membrane</location>
        <topology evidence="5">Multi-pass membrane protein</topology>
    </subcellularLocation>
    <subcellularLocation>
        <location evidence="1">Membrane</location>
        <topology evidence="1">Multi-pass membrane protein</topology>
    </subcellularLocation>
</comment>